<feature type="transmembrane region" description="Helical" evidence="1">
    <location>
        <begin position="576"/>
        <end position="592"/>
    </location>
</feature>
<dbReference type="InterPro" id="IPR038731">
    <property type="entry name" value="RgtA/B/C-like"/>
</dbReference>
<dbReference type="SUPFAM" id="SSF53448">
    <property type="entry name" value="Nucleotide-diphospho-sugar transferases"/>
    <property type="match status" value="1"/>
</dbReference>
<gene>
    <name evidence="4" type="ORF">UT08_C0004G0082</name>
</gene>
<dbReference type="PATRIC" id="fig|1618570.3.peg.492"/>
<keyword evidence="1" id="KW-1133">Transmembrane helix</keyword>
<feature type="transmembrane region" description="Helical" evidence="1">
    <location>
        <begin position="436"/>
        <end position="469"/>
    </location>
</feature>
<evidence type="ECO:0000313" key="4">
    <source>
        <dbReference type="EMBL" id="KKQ85770.1"/>
    </source>
</evidence>
<dbReference type="PANTHER" id="PTHR43179">
    <property type="entry name" value="RHAMNOSYLTRANSFERASE WBBL"/>
    <property type="match status" value="1"/>
</dbReference>
<feature type="domain" description="Glycosyltransferase 2-like" evidence="2">
    <location>
        <begin position="15"/>
        <end position="201"/>
    </location>
</feature>
<feature type="transmembrane region" description="Helical" evidence="1">
    <location>
        <begin position="598"/>
        <end position="618"/>
    </location>
</feature>
<feature type="transmembrane region" description="Helical" evidence="1">
    <location>
        <begin position="360"/>
        <end position="381"/>
    </location>
</feature>
<keyword evidence="4" id="KW-0808">Transferase</keyword>
<dbReference type="InterPro" id="IPR001173">
    <property type="entry name" value="Glyco_trans_2-like"/>
</dbReference>
<dbReference type="STRING" id="1618570.UT08_C0004G0082"/>
<dbReference type="CDD" id="cd04186">
    <property type="entry name" value="GT_2_like_c"/>
    <property type="match status" value="1"/>
</dbReference>
<keyword evidence="1" id="KW-0472">Membrane</keyword>
<dbReference type="Proteomes" id="UP000034081">
    <property type="component" value="Unassembled WGS sequence"/>
</dbReference>
<sequence>MSTKVLPKINKFKVSIIIVFHNGIGSLLRNLESVRENKPRVSYEVIVVDNGSSGRVKKILKKKYKWVKYIKSSRNIGYSGGNNFGAKYANGEYLLILNPDTKVTNGSIDSLVSFLDKNPKSAIVAPNLIHPDASVFEHMGGKELTPLRGVVALSFLNRLFPKNRISRDYFMADIDKNTLREVGFVPGSAFMIRKRIFWKIGGFDENFFLYFEENDLCKKVMELDYKVFINPKSKIIHFWESDKNNENLKRIFRKSRFYYFKKHFGIIKAVSVETSLRISKYELGLLISLLLAAYLRFWNMEKFLNFGGDIGYYFLQARDFILSGKVPLVSIPTSVPILRQGAIWLWILSPFLKLFNFDPIAGALLAGVFGLLSIIALFFVLSSWFSKRIALIAVLLASTSLYLIIHDRMPFQTTPIFLATIVLAHFFRKAVKGKSIYYLLTGAMLSVLYQLELAAFILFLIVGMMLVIYRKNISIQKILFLIAGVFIGLLPFIIYDYRQGLYLQTLGFIAWLFLRVYESLISTGRSGFNPVLFKDAKLYISQFIFYKSYFISLSIFMISLIFLLVKAFGKSSNFEFRFIFLWIYLSIAAFLLRGFISAAYLPLIFFPLIISLAVFFDMVIKKFKYIGWVIFTGIILMNISAVFSYFNEFEKSGVTLYSTRISAAEKLVELSAGREYKLEYFGPGREFQTGDDNWNYLLWWNGNEPKVIAKNIFAIIEYPYKVPEGYKQIIDLGSVKIGKRND</sequence>
<dbReference type="EMBL" id="LBVL01000004">
    <property type="protein sequence ID" value="KKQ85770.1"/>
    <property type="molecule type" value="Genomic_DNA"/>
</dbReference>
<comment type="caution">
    <text evidence="4">The sequence shown here is derived from an EMBL/GenBank/DDBJ whole genome shotgun (WGS) entry which is preliminary data.</text>
</comment>
<dbReference type="AlphaFoldDB" id="A0A0G0LCZ5"/>
<feature type="transmembrane region" description="Helical" evidence="1">
    <location>
        <begin position="625"/>
        <end position="646"/>
    </location>
</feature>
<dbReference type="GO" id="GO:0016740">
    <property type="term" value="F:transferase activity"/>
    <property type="evidence" value="ECO:0007669"/>
    <property type="project" value="UniProtKB-KW"/>
</dbReference>
<dbReference type="PANTHER" id="PTHR43179:SF7">
    <property type="entry name" value="RHAMNOSYLTRANSFERASE WBBL"/>
    <property type="match status" value="1"/>
</dbReference>
<proteinExistence type="predicted"/>
<feature type="transmembrane region" description="Helical" evidence="1">
    <location>
        <begin position="475"/>
        <end position="494"/>
    </location>
</feature>
<feature type="transmembrane region" description="Helical" evidence="1">
    <location>
        <begin position="543"/>
        <end position="564"/>
    </location>
</feature>
<evidence type="ECO:0000259" key="2">
    <source>
        <dbReference type="Pfam" id="PF00535"/>
    </source>
</evidence>
<feature type="domain" description="Glycosyltransferase RgtA/B/C/D-like" evidence="3">
    <location>
        <begin position="345"/>
        <end position="494"/>
    </location>
</feature>
<reference evidence="4 5" key="1">
    <citation type="journal article" date="2015" name="Nature">
        <title>rRNA introns, odd ribosomes, and small enigmatic genomes across a large radiation of phyla.</title>
        <authorList>
            <person name="Brown C.T."/>
            <person name="Hug L.A."/>
            <person name="Thomas B.C."/>
            <person name="Sharon I."/>
            <person name="Castelle C.J."/>
            <person name="Singh A."/>
            <person name="Wilkins M.J."/>
            <person name="Williams K.H."/>
            <person name="Banfield J.F."/>
        </authorList>
    </citation>
    <scope>NUCLEOTIDE SEQUENCE [LARGE SCALE GENOMIC DNA]</scope>
</reference>
<dbReference type="Gene3D" id="3.90.550.10">
    <property type="entry name" value="Spore Coat Polysaccharide Biosynthesis Protein SpsA, Chain A"/>
    <property type="match status" value="1"/>
</dbReference>
<feature type="transmembrane region" description="Helical" evidence="1">
    <location>
        <begin position="388"/>
        <end position="405"/>
    </location>
</feature>
<feature type="transmembrane region" description="Helical" evidence="1">
    <location>
        <begin position="501"/>
        <end position="523"/>
    </location>
</feature>
<evidence type="ECO:0000256" key="1">
    <source>
        <dbReference type="SAM" id="Phobius"/>
    </source>
</evidence>
<keyword evidence="1" id="KW-0812">Transmembrane</keyword>
<dbReference type="InterPro" id="IPR029044">
    <property type="entry name" value="Nucleotide-diphossugar_trans"/>
</dbReference>
<organism evidence="4 5">
    <name type="scientific">Candidatus Woesebacteria bacterium GW2011_GWB1_38_8</name>
    <dbReference type="NCBI Taxonomy" id="1618570"/>
    <lineage>
        <taxon>Bacteria</taxon>
        <taxon>Candidatus Woeseibacteriota</taxon>
    </lineage>
</organism>
<dbReference type="Pfam" id="PF13231">
    <property type="entry name" value="PMT_2"/>
    <property type="match status" value="1"/>
</dbReference>
<evidence type="ECO:0000313" key="5">
    <source>
        <dbReference type="Proteomes" id="UP000034081"/>
    </source>
</evidence>
<name>A0A0G0LCZ5_9BACT</name>
<protein>
    <submittedName>
        <fullName evidence="4">Glycosyl transferase family 2</fullName>
    </submittedName>
</protein>
<evidence type="ECO:0000259" key="3">
    <source>
        <dbReference type="Pfam" id="PF13231"/>
    </source>
</evidence>
<accession>A0A0G0LCZ5</accession>
<dbReference type="Pfam" id="PF00535">
    <property type="entry name" value="Glycos_transf_2"/>
    <property type="match status" value="1"/>
</dbReference>